<gene>
    <name evidence="1" type="ORF">SAMN05216551_10860</name>
</gene>
<reference evidence="2" key="1">
    <citation type="submission" date="2016-09" db="EMBL/GenBank/DDBJ databases">
        <authorList>
            <person name="Varghese N."/>
            <person name="Submissions S."/>
        </authorList>
    </citation>
    <scope>NUCLEOTIDE SEQUENCE [LARGE SCALE GENOMIC DNA]</scope>
    <source>
        <strain evidence="2">JS23</strain>
    </source>
</reference>
<organism evidence="1 2">
    <name type="scientific">Chitinasiproducens palmae</name>
    <dbReference type="NCBI Taxonomy" id="1770053"/>
    <lineage>
        <taxon>Bacteria</taxon>
        <taxon>Pseudomonadati</taxon>
        <taxon>Pseudomonadota</taxon>
        <taxon>Betaproteobacteria</taxon>
        <taxon>Burkholderiales</taxon>
        <taxon>Burkholderiaceae</taxon>
        <taxon>Chitinasiproducens</taxon>
    </lineage>
</organism>
<protein>
    <submittedName>
        <fullName evidence="1">Uncharacterized protein</fullName>
    </submittedName>
</protein>
<sequence length="91" mass="9506">MHQMVGQTGGAANLVFPGPCLGISESQAAPAPVATGPGRKAARRLALWLECGEGGWQAVATRPSCMPATACMNKKAWRQELRVTPAEKATC</sequence>
<evidence type="ECO:0000313" key="2">
    <source>
        <dbReference type="Proteomes" id="UP000243719"/>
    </source>
</evidence>
<dbReference type="Proteomes" id="UP000243719">
    <property type="component" value="Unassembled WGS sequence"/>
</dbReference>
<dbReference type="AlphaFoldDB" id="A0A1H2PR84"/>
<name>A0A1H2PR84_9BURK</name>
<dbReference type="STRING" id="1770053.SAMN05216551_10860"/>
<proteinExistence type="predicted"/>
<evidence type="ECO:0000313" key="1">
    <source>
        <dbReference type="EMBL" id="SDV49417.1"/>
    </source>
</evidence>
<keyword evidence="2" id="KW-1185">Reference proteome</keyword>
<dbReference type="EMBL" id="FNLO01000008">
    <property type="protein sequence ID" value="SDV49417.1"/>
    <property type="molecule type" value="Genomic_DNA"/>
</dbReference>
<accession>A0A1H2PR84</accession>